<keyword evidence="3 5" id="KW-0694">RNA-binding</keyword>
<dbReference type="GO" id="GO:0005634">
    <property type="term" value="C:nucleus"/>
    <property type="evidence" value="ECO:0007669"/>
    <property type="project" value="UniProtKB-SubCell"/>
</dbReference>
<evidence type="ECO:0000256" key="1">
    <source>
        <dbReference type="ARBA" id="ARBA00004123"/>
    </source>
</evidence>
<evidence type="ECO:0000256" key="6">
    <source>
        <dbReference type="SAM" id="MobiDB-lite"/>
    </source>
</evidence>
<feature type="compositionally biased region" description="Acidic residues" evidence="6">
    <location>
        <begin position="438"/>
        <end position="450"/>
    </location>
</feature>
<feature type="compositionally biased region" description="Acidic residues" evidence="6">
    <location>
        <begin position="368"/>
        <end position="390"/>
    </location>
</feature>
<feature type="compositionally biased region" description="Gly residues" evidence="6">
    <location>
        <begin position="780"/>
        <end position="792"/>
    </location>
</feature>
<dbReference type="PANTHER" id="PTHR48039:SF5">
    <property type="entry name" value="RNA-BINDING PROTEIN 28"/>
    <property type="match status" value="1"/>
</dbReference>
<dbReference type="PROSITE" id="PS50102">
    <property type="entry name" value="RRM"/>
    <property type="match status" value="4"/>
</dbReference>
<feature type="domain" description="RRM" evidence="7">
    <location>
        <begin position="648"/>
        <end position="757"/>
    </location>
</feature>
<name>A0A7S1AT09_NOCSC</name>
<evidence type="ECO:0000256" key="4">
    <source>
        <dbReference type="ARBA" id="ARBA00023242"/>
    </source>
</evidence>
<evidence type="ECO:0000256" key="2">
    <source>
        <dbReference type="ARBA" id="ARBA00022737"/>
    </source>
</evidence>
<organism evidence="8">
    <name type="scientific">Noctiluca scintillans</name>
    <name type="common">Sea sparkle</name>
    <name type="synonym">Red tide dinoflagellate</name>
    <dbReference type="NCBI Taxonomy" id="2966"/>
    <lineage>
        <taxon>Eukaryota</taxon>
        <taxon>Sar</taxon>
        <taxon>Alveolata</taxon>
        <taxon>Dinophyceae</taxon>
        <taxon>Noctilucales</taxon>
        <taxon>Noctilucaceae</taxon>
        <taxon>Noctiluca</taxon>
    </lineage>
</organism>
<reference evidence="8" key="1">
    <citation type="submission" date="2021-01" db="EMBL/GenBank/DDBJ databases">
        <authorList>
            <person name="Corre E."/>
            <person name="Pelletier E."/>
            <person name="Niang G."/>
            <person name="Scheremetjew M."/>
            <person name="Finn R."/>
            <person name="Kale V."/>
            <person name="Holt S."/>
            <person name="Cochrane G."/>
            <person name="Meng A."/>
            <person name="Brown T."/>
            <person name="Cohen L."/>
        </authorList>
    </citation>
    <scope>NUCLEOTIDE SEQUENCE</scope>
</reference>
<dbReference type="PANTHER" id="PTHR48039">
    <property type="entry name" value="RNA-BINDING MOTIF PROTEIN 14B"/>
    <property type="match status" value="1"/>
</dbReference>
<proteinExistence type="predicted"/>
<protein>
    <recommendedName>
        <fullName evidence="7">RRM domain-containing protein</fullName>
    </recommendedName>
</protein>
<feature type="region of interest" description="Disordered" evidence="6">
    <location>
        <begin position="778"/>
        <end position="855"/>
    </location>
</feature>
<comment type="subcellular location">
    <subcellularLocation>
        <location evidence="1">Nucleus</location>
    </subcellularLocation>
</comment>
<dbReference type="Gene3D" id="3.30.70.330">
    <property type="match status" value="5"/>
</dbReference>
<dbReference type="InterPro" id="IPR012677">
    <property type="entry name" value="Nucleotide-bd_a/b_plait_sf"/>
</dbReference>
<dbReference type="InterPro" id="IPR000504">
    <property type="entry name" value="RRM_dom"/>
</dbReference>
<feature type="compositionally biased region" description="Low complexity" evidence="6">
    <location>
        <begin position="793"/>
        <end position="803"/>
    </location>
</feature>
<dbReference type="SMART" id="SM00360">
    <property type="entry name" value="RRM"/>
    <property type="match status" value="5"/>
</dbReference>
<sequence>MLRFFFGSANEPLASMNQKGVVKFSHGESQRGAVDPFSVLIRGLPSGTVERDLREFVEANVGPTVTCFPIKGDLGLAKFKDVTDARRCLEDLKTLQFSGSTVRFEPAKPKVRRGKENEEKDTQVAKRTSASKGEGGKTTAATADETDKKGFSLQEVVVKGLPKNMGEEGLKKLVEEKLPGGCGLVDVRRLDPKAVKSDKKGKKKAKKTVDQANVTFIAVFRKEANALRAVERLNGSTVDGCAVTASFLALELNQRSAKAGRLIVRNLSFSATEKQIRSAFGKLGKLEEISLPMKPDAKTNRGFCFVQFAESSVAEKAIVELNGTRICGRGVAVDWAVDASLYSDLQNQEQRTRAAQDKKSANAREVDEGQEEDAENEEDDDEEEEEAEDDSQIRRDKTPESTLNPASELDRMKGFLEENVEGNVNAGKKRKVEHGSDNEEDDDEDEDEEENGSKSKGGRTAGFDVDQGQTVFVRNVPFDAGVKDLYKAFGKFGRLASVKLVPHKTELQQHSGTAFVRFQTKEAAEAALAVEADAERRLKELSSFVKKTDKRELPAVEGFGVSLNGRRLIVKPAVKPEDTAQFAEDRNGKKGTAKEERKTWLHLMNVGDITDSDPRWEKLSKSEKKQREASIKERKFRMNNPNFLLHPCRLSVRNLPRAVGAQELRESVVTYLMDQLGIGSEGESKTKRRMKAAELLEKVDIVRSSDRRDETGTRRSTGFGFLTFKEHSWAVKFLEHLNDNESVFGKGRRPIVQFAIEDKRKLRMQRELFEKNAHKLSGTARGGSGLGRGAGRAGVAPAGTVAGRGKGRGKGELDAEELAVRQRRKKAKETEDGDKVMSRGQRQRAKRRAEKAMTEDRAVHKLISDEKWKQIKEEKAREEMLNRQEANKRKAKFQPDAVANAKVPRKATKGELNDDFELQAMANLRGGFR</sequence>
<accession>A0A7S1AT09</accession>
<dbReference type="EMBL" id="HBFQ01054255">
    <property type="protein sequence ID" value="CAD8864222.1"/>
    <property type="molecule type" value="Transcribed_RNA"/>
</dbReference>
<dbReference type="AlphaFoldDB" id="A0A7S1AT09"/>
<feature type="domain" description="RRM" evidence="7">
    <location>
        <begin position="37"/>
        <end position="109"/>
    </location>
</feature>
<keyword evidence="4" id="KW-0539">Nucleus</keyword>
<feature type="domain" description="RRM" evidence="7">
    <location>
        <begin position="469"/>
        <end position="575"/>
    </location>
</feature>
<keyword evidence="2" id="KW-0677">Repeat</keyword>
<evidence type="ECO:0000259" key="7">
    <source>
        <dbReference type="PROSITE" id="PS50102"/>
    </source>
</evidence>
<evidence type="ECO:0000256" key="3">
    <source>
        <dbReference type="ARBA" id="ARBA00022884"/>
    </source>
</evidence>
<gene>
    <name evidence="8" type="ORF">NSCI0253_LOCUS38577</name>
</gene>
<dbReference type="Pfam" id="PF00076">
    <property type="entry name" value="RRM_1"/>
    <property type="match status" value="2"/>
</dbReference>
<feature type="compositionally biased region" description="Basic and acidic residues" evidence="6">
    <location>
        <begin position="114"/>
        <end position="124"/>
    </location>
</feature>
<dbReference type="InterPro" id="IPR051945">
    <property type="entry name" value="RRM_MRD1_RNA_proc_ribogen"/>
</dbReference>
<evidence type="ECO:0000313" key="8">
    <source>
        <dbReference type="EMBL" id="CAD8864222.1"/>
    </source>
</evidence>
<evidence type="ECO:0000256" key="5">
    <source>
        <dbReference type="PROSITE-ProRule" id="PRU00176"/>
    </source>
</evidence>
<dbReference type="GO" id="GO:0003729">
    <property type="term" value="F:mRNA binding"/>
    <property type="evidence" value="ECO:0007669"/>
    <property type="project" value="TreeGrafter"/>
</dbReference>
<feature type="domain" description="RRM" evidence="7">
    <location>
        <begin position="260"/>
        <end position="338"/>
    </location>
</feature>
<dbReference type="InterPro" id="IPR035979">
    <property type="entry name" value="RBD_domain_sf"/>
</dbReference>
<feature type="region of interest" description="Disordered" evidence="6">
    <location>
        <begin position="106"/>
        <end position="145"/>
    </location>
</feature>
<dbReference type="SUPFAM" id="SSF54928">
    <property type="entry name" value="RNA-binding domain, RBD"/>
    <property type="match status" value="3"/>
</dbReference>
<feature type="compositionally biased region" description="Basic and acidic residues" evidence="6">
    <location>
        <begin position="352"/>
        <end position="367"/>
    </location>
</feature>
<feature type="region of interest" description="Disordered" evidence="6">
    <location>
        <begin position="352"/>
        <end position="463"/>
    </location>
</feature>
<feature type="compositionally biased region" description="Basic and acidic residues" evidence="6">
    <location>
        <begin position="828"/>
        <end position="837"/>
    </location>
</feature>